<sequence>MVDDLRYFNSLEHEVDSLKSQLETQRAQFSNEIDLLSKKYYYAYHMNAICGVYTKLDEFTDLQYLKAQLQDKNIAISELKKLIAKLKGKYVDTKFEKSSVIRQPNAFKSQRQSILGMYKMNTRIIQPRTPQLPQEIRKTNKRVSFSTGVILTASVSRPHLKSNSLEDRVLHSKK</sequence>
<keyword evidence="1" id="KW-0175">Coiled coil</keyword>
<dbReference type="AlphaFoldDB" id="A0A6L2KCE4"/>
<organism evidence="2">
    <name type="scientific">Tanacetum cinerariifolium</name>
    <name type="common">Dalmatian daisy</name>
    <name type="synonym">Chrysanthemum cinerariifolium</name>
    <dbReference type="NCBI Taxonomy" id="118510"/>
    <lineage>
        <taxon>Eukaryota</taxon>
        <taxon>Viridiplantae</taxon>
        <taxon>Streptophyta</taxon>
        <taxon>Embryophyta</taxon>
        <taxon>Tracheophyta</taxon>
        <taxon>Spermatophyta</taxon>
        <taxon>Magnoliopsida</taxon>
        <taxon>eudicotyledons</taxon>
        <taxon>Gunneridae</taxon>
        <taxon>Pentapetalae</taxon>
        <taxon>asterids</taxon>
        <taxon>campanulids</taxon>
        <taxon>Asterales</taxon>
        <taxon>Asteraceae</taxon>
        <taxon>Asteroideae</taxon>
        <taxon>Anthemideae</taxon>
        <taxon>Anthemidinae</taxon>
        <taxon>Tanacetum</taxon>
    </lineage>
</organism>
<evidence type="ECO:0000313" key="2">
    <source>
        <dbReference type="EMBL" id="GEU47128.1"/>
    </source>
</evidence>
<evidence type="ECO:0000256" key="1">
    <source>
        <dbReference type="SAM" id="Coils"/>
    </source>
</evidence>
<reference evidence="2" key="1">
    <citation type="journal article" date="2019" name="Sci. Rep.">
        <title>Draft genome of Tanacetum cinerariifolium, the natural source of mosquito coil.</title>
        <authorList>
            <person name="Yamashiro T."/>
            <person name="Shiraishi A."/>
            <person name="Satake H."/>
            <person name="Nakayama K."/>
        </authorList>
    </citation>
    <scope>NUCLEOTIDE SEQUENCE</scope>
</reference>
<protein>
    <submittedName>
        <fullName evidence="2">Uncharacterized protein</fullName>
    </submittedName>
</protein>
<proteinExistence type="predicted"/>
<accession>A0A6L2KCE4</accession>
<comment type="caution">
    <text evidence="2">The sequence shown here is derived from an EMBL/GenBank/DDBJ whole genome shotgun (WGS) entry which is preliminary data.</text>
</comment>
<feature type="coiled-coil region" evidence="1">
    <location>
        <begin position="8"/>
        <end position="89"/>
    </location>
</feature>
<name>A0A6L2KCE4_TANCI</name>
<dbReference type="EMBL" id="BKCJ010002225">
    <property type="protein sequence ID" value="GEU47128.1"/>
    <property type="molecule type" value="Genomic_DNA"/>
</dbReference>
<gene>
    <name evidence="2" type="ORF">Tci_019106</name>
</gene>